<feature type="compositionally biased region" description="Polar residues" evidence="2">
    <location>
        <begin position="24"/>
        <end position="33"/>
    </location>
</feature>
<sequence length="181" mass="20174">MALAGAAYDKYQQHKIQQQQQPQNERSMSQAMSSYAIDQPASQPAPFELSGEKSSLLQQEDKFPINPPSYDTVVVNRAIVPDTDPTARMSSYKSPTMMNRRDAEGDASSSISSLDSSIATPPQEGAGSRISSIEIPQGTTWWQAYRARKSERYEAKRAEKAEWKAEKAEWRAARRAAKGRC</sequence>
<reference evidence="4" key="1">
    <citation type="journal article" date="2017" name="bioRxiv">
        <title>Conservation of a gene cluster reveals novel cercosporin biosynthetic mechanisms and extends production to the genus Colletotrichum.</title>
        <authorList>
            <person name="de Jonge R."/>
            <person name="Ebert M.K."/>
            <person name="Huitt-Roehl C.R."/>
            <person name="Pal P."/>
            <person name="Suttle J.C."/>
            <person name="Spanner R.E."/>
            <person name="Neubauer J.D."/>
            <person name="Jurick W.M.II."/>
            <person name="Stott K.A."/>
            <person name="Secor G.A."/>
            <person name="Thomma B.P.H.J."/>
            <person name="Van de Peer Y."/>
            <person name="Townsend C.A."/>
            <person name="Bolton M.D."/>
        </authorList>
    </citation>
    <scope>NUCLEOTIDE SEQUENCE [LARGE SCALE GENOMIC DNA]</scope>
    <source>
        <strain evidence="4">CBS538.71</strain>
    </source>
</reference>
<keyword evidence="4" id="KW-1185">Reference proteome</keyword>
<gene>
    <name evidence="3" type="ORF">CBER1_02249</name>
</gene>
<dbReference type="Proteomes" id="UP000237631">
    <property type="component" value="Unassembled WGS sequence"/>
</dbReference>
<protein>
    <submittedName>
        <fullName evidence="3">Uncharacterized protein</fullName>
    </submittedName>
</protein>
<comment type="caution">
    <text evidence="3">The sequence shown here is derived from an EMBL/GenBank/DDBJ whole genome shotgun (WGS) entry which is preliminary data.</text>
</comment>
<feature type="compositionally biased region" description="Low complexity" evidence="2">
    <location>
        <begin position="14"/>
        <end position="23"/>
    </location>
</feature>
<keyword evidence="1" id="KW-0175">Coiled coil</keyword>
<organism evidence="3 4">
    <name type="scientific">Cercospora berteroae</name>
    <dbReference type="NCBI Taxonomy" id="357750"/>
    <lineage>
        <taxon>Eukaryota</taxon>
        <taxon>Fungi</taxon>
        <taxon>Dikarya</taxon>
        <taxon>Ascomycota</taxon>
        <taxon>Pezizomycotina</taxon>
        <taxon>Dothideomycetes</taxon>
        <taxon>Dothideomycetidae</taxon>
        <taxon>Mycosphaerellales</taxon>
        <taxon>Mycosphaerellaceae</taxon>
        <taxon>Cercospora</taxon>
    </lineage>
</organism>
<evidence type="ECO:0000313" key="4">
    <source>
        <dbReference type="Proteomes" id="UP000237631"/>
    </source>
</evidence>
<evidence type="ECO:0000256" key="2">
    <source>
        <dbReference type="SAM" id="MobiDB-lite"/>
    </source>
</evidence>
<feature type="compositionally biased region" description="Polar residues" evidence="2">
    <location>
        <begin position="88"/>
        <end position="97"/>
    </location>
</feature>
<name>A0A2S6CB09_9PEZI</name>
<proteinExistence type="predicted"/>
<dbReference type="AlphaFoldDB" id="A0A2S6CB09"/>
<feature type="region of interest" description="Disordered" evidence="2">
    <location>
        <begin position="84"/>
        <end position="132"/>
    </location>
</feature>
<accession>A0A2S6CB09</accession>
<feature type="coiled-coil region" evidence="1">
    <location>
        <begin position="146"/>
        <end position="173"/>
    </location>
</feature>
<dbReference type="EMBL" id="PNEN01000504">
    <property type="protein sequence ID" value="PPJ56932.1"/>
    <property type="molecule type" value="Genomic_DNA"/>
</dbReference>
<evidence type="ECO:0000313" key="3">
    <source>
        <dbReference type="EMBL" id="PPJ56932.1"/>
    </source>
</evidence>
<evidence type="ECO:0000256" key="1">
    <source>
        <dbReference type="SAM" id="Coils"/>
    </source>
</evidence>
<dbReference type="OrthoDB" id="10423360at2759"/>
<feature type="compositionally biased region" description="Low complexity" evidence="2">
    <location>
        <begin position="106"/>
        <end position="119"/>
    </location>
</feature>
<feature type="region of interest" description="Disordered" evidence="2">
    <location>
        <begin position="1"/>
        <end position="69"/>
    </location>
</feature>